<dbReference type="EMBL" id="HBGU01058788">
    <property type="protein sequence ID" value="CAD9511647.1"/>
    <property type="molecule type" value="Transcribed_RNA"/>
</dbReference>
<protein>
    <submittedName>
        <fullName evidence="2">Uncharacterized protein</fullName>
    </submittedName>
</protein>
<feature type="chain" id="PRO_5030632433" evidence="1">
    <location>
        <begin position="32"/>
        <end position="178"/>
    </location>
</feature>
<evidence type="ECO:0000256" key="1">
    <source>
        <dbReference type="SAM" id="SignalP"/>
    </source>
</evidence>
<keyword evidence="1" id="KW-0732">Signal</keyword>
<reference evidence="2" key="1">
    <citation type="submission" date="2021-01" db="EMBL/GenBank/DDBJ databases">
        <authorList>
            <person name="Corre E."/>
            <person name="Pelletier E."/>
            <person name="Niang G."/>
            <person name="Scheremetjew M."/>
            <person name="Finn R."/>
            <person name="Kale V."/>
            <person name="Holt S."/>
            <person name="Cochrane G."/>
            <person name="Meng A."/>
            <person name="Brown T."/>
            <person name="Cohen L."/>
        </authorList>
    </citation>
    <scope>NUCLEOTIDE SEQUENCE</scope>
    <source>
        <strain evidence="2">UTEX LB 985</strain>
    </source>
</reference>
<feature type="signal peptide" evidence="1">
    <location>
        <begin position="1"/>
        <end position="31"/>
    </location>
</feature>
<organism evidence="2">
    <name type="scientific">Haptolina brevifila</name>
    <dbReference type="NCBI Taxonomy" id="156173"/>
    <lineage>
        <taxon>Eukaryota</taxon>
        <taxon>Haptista</taxon>
        <taxon>Haptophyta</taxon>
        <taxon>Prymnesiophyceae</taxon>
        <taxon>Prymnesiales</taxon>
        <taxon>Prymnesiaceae</taxon>
        <taxon>Haptolina</taxon>
    </lineage>
</organism>
<accession>A0A7S2MZW4</accession>
<gene>
    <name evidence="2" type="ORF">CBRE1094_LOCUS31951</name>
</gene>
<evidence type="ECO:0000313" key="2">
    <source>
        <dbReference type="EMBL" id="CAD9511647.1"/>
    </source>
</evidence>
<name>A0A7S2MZW4_9EUKA</name>
<sequence length="178" mass="18243">MLGPFHNAPKTATIVTLALFALTALVAISNGSPNRQEADAVCEDGLATCGGATYEKLICDDPVKLTKCFDARTTCSSWNVCDCCSPVPLHKCLSPLAGRAFGADCSSPIDAREQCCGDSTTHRRSFQALADLQTNIENAEASVAGAVSNAESSVSGAVSGAVSSAQALASNVQEQVTG</sequence>
<proteinExistence type="predicted"/>
<dbReference type="AlphaFoldDB" id="A0A7S2MZW4"/>